<accession>E8X453</accession>
<protein>
    <submittedName>
        <fullName evidence="1">Uncharacterized protein</fullName>
    </submittedName>
</protein>
<dbReference type="eggNOG" id="ENOG5033UHJ">
    <property type="taxonomic scope" value="Bacteria"/>
</dbReference>
<gene>
    <name evidence="1" type="ordered locus">AciX9_0022</name>
</gene>
<dbReference type="STRING" id="1198114.AciX9_0022"/>
<organism evidence="2">
    <name type="scientific">Granulicella tundricola (strain ATCC BAA-1859 / DSM 23138 / MP5ACTX9)</name>
    <dbReference type="NCBI Taxonomy" id="1198114"/>
    <lineage>
        <taxon>Bacteria</taxon>
        <taxon>Pseudomonadati</taxon>
        <taxon>Acidobacteriota</taxon>
        <taxon>Terriglobia</taxon>
        <taxon>Terriglobales</taxon>
        <taxon>Acidobacteriaceae</taxon>
        <taxon>Granulicella</taxon>
    </lineage>
</organism>
<dbReference type="PaxDb" id="1198114-AciX9_0022"/>
<evidence type="ECO:0000313" key="1">
    <source>
        <dbReference type="EMBL" id="ADW67113.1"/>
    </source>
</evidence>
<keyword evidence="2" id="KW-1185">Reference proteome</keyword>
<dbReference type="RefSeq" id="WP_013578442.1">
    <property type="nucleotide sequence ID" value="NC_015064.1"/>
</dbReference>
<dbReference type="HOGENOM" id="CLU_801146_0_0_0"/>
<sequence>MQNKLKRRTVEKLGRAASGCVVVLGLGLTLCTTGCLSPLNKHAVALSAATAPVVDGAAVAYNSAESIHDLRENYEAAQQFDAASPVYNPRKIQPLLNDHDIEIRLSVLAAFQAYSRSLVEVTNNTDSPELDAASRSAGEGLSALGNSLAPSIENTLGIASTTATQTIVTTTTPGTTSTTSSLSTTPTPAISPAVRTGIETAVNALGQYLVSKKIKSQLPAIVKTMDPNVTALCQLLEQDLDTLQSQEQLDFNYIINTQTLFLRSAGMDAQHPAIDPGVRREQIMQLPEIVRQQRSADMQLTALKASVVKLAMTHHALAAAAQDNNPESLKDKLSELEAAGSNLGKF</sequence>
<dbReference type="EMBL" id="CP002480">
    <property type="protein sequence ID" value="ADW67113.1"/>
    <property type="molecule type" value="Genomic_DNA"/>
</dbReference>
<dbReference type="Proteomes" id="UP000000343">
    <property type="component" value="Chromosome"/>
</dbReference>
<evidence type="ECO:0000313" key="2">
    <source>
        <dbReference type="Proteomes" id="UP000000343"/>
    </source>
</evidence>
<dbReference type="AlphaFoldDB" id="E8X453"/>
<dbReference type="KEGG" id="acm:AciX9_0022"/>
<proteinExistence type="predicted"/>
<reference evidence="2" key="1">
    <citation type="submission" date="2011-01" db="EMBL/GenBank/DDBJ databases">
        <title>Complete sequence of chromosome of Acidobacterium sp. MP5ACTX9.</title>
        <authorList>
            <consortium name="US DOE Joint Genome Institute"/>
            <person name="Lucas S."/>
            <person name="Copeland A."/>
            <person name="Lapidus A."/>
            <person name="Cheng J.-F."/>
            <person name="Goodwin L."/>
            <person name="Pitluck S."/>
            <person name="Teshima H."/>
            <person name="Detter J.C."/>
            <person name="Han C."/>
            <person name="Tapia R."/>
            <person name="Land M."/>
            <person name="Hauser L."/>
            <person name="Kyrpides N."/>
            <person name="Ivanova N."/>
            <person name="Ovchinnikova G."/>
            <person name="Pagani I."/>
            <person name="Rawat S.R."/>
            <person name="Mannisto M."/>
            <person name="Haggblom M.M."/>
            <person name="Woyke T."/>
        </authorList>
    </citation>
    <scope>NUCLEOTIDE SEQUENCE [LARGE SCALE GENOMIC DNA]</scope>
    <source>
        <strain evidence="2">MP5ACTX9</strain>
    </source>
</reference>
<dbReference type="OrthoDB" id="115452at2"/>
<name>E8X453_GRATM</name>